<sequence length="294" mass="32305">MADDPEDGLAEAQRRMQAAILDPYGTGPCAPEEIFTGSSRQTAGERLRVYRNGYRLRLLGTMRGLHPGAVQLLGQEIFDQFALDYLDARPPRSPTLARLDAGFAGHLRRTRPDTAPGASREAWIDLLIDVVRYERAFTEVLDGPGPEETGTPARAAPARAALTAPCPAPGLTLLRTCAPVHLYVAAVRRGEDPGPPEPRATFLALARRDYTVVTHELAPDAHRVLAALVRGVPRREALDGTPPATARAWLADWTARRLLVTCPNPLPRTEQPWSARRRSRSRSPGAGRSRRWRN</sequence>
<evidence type="ECO:0000313" key="4">
    <source>
        <dbReference type="Proteomes" id="UP001596222"/>
    </source>
</evidence>
<dbReference type="Proteomes" id="UP001596222">
    <property type="component" value="Unassembled WGS sequence"/>
</dbReference>
<evidence type="ECO:0000259" key="2">
    <source>
        <dbReference type="Pfam" id="PF09836"/>
    </source>
</evidence>
<keyword evidence="4" id="KW-1185">Reference proteome</keyword>
<keyword evidence="3" id="KW-0238">DNA-binding</keyword>
<dbReference type="EMBL" id="JBHSKJ010000019">
    <property type="protein sequence ID" value="MFC5148591.1"/>
    <property type="molecule type" value="Genomic_DNA"/>
</dbReference>
<evidence type="ECO:0000313" key="3">
    <source>
        <dbReference type="EMBL" id="MFC5148591.1"/>
    </source>
</evidence>
<gene>
    <name evidence="3" type="ORF">ACFPP6_28385</name>
</gene>
<proteinExistence type="predicted"/>
<name>A0ABW0A6G9_9ACTN</name>
<feature type="domain" description="Putative DNA-binding" evidence="2">
    <location>
        <begin position="12"/>
        <end position="107"/>
    </location>
</feature>
<organism evidence="3 4">
    <name type="scientific">Streptomyces aureoversilis</name>
    <dbReference type="NCBI Taxonomy" id="67277"/>
    <lineage>
        <taxon>Bacteria</taxon>
        <taxon>Bacillati</taxon>
        <taxon>Actinomycetota</taxon>
        <taxon>Actinomycetes</taxon>
        <taxon>Kitasatosporales</taxon>
        <taxon>Streptomycetaceae</taxon>
        <taxon>Streptomyces</taxon>
    </lineage>
</organism>
<dbReference type="InterPro" id="IPR018640">
    <property type="entry name" value="DUF2063"/>
</dbReference>
<dbReference type="Pfam" id="PF09836">
    <property type="entry name" value="DUF2063"/>
    <property type="match status" value="1"/>
</dbReference>
<dbReference type="RefSeq" id="WP_382048157.1">
    <property type="nucleotide sequence ID" value="NZ_JBHSKJ010000019.1"/>
</dbReference>
<evidence type="ECO:0000256" key="1">
    <source>
        <dbReference type="SAM" id="MobiDB-lite"/>
    </source>
</evidence>
<reference evidence="4" key="1">
    <citation type="journal article" date="2019" name="Int. J. Syst. Evol. Microbiol.">
        <title>The Global Catalogue of Microorganisms (GCM) 10K type strain sequencing project: providing services to taxonomists for standard genome sequencing and annotation.</title>
        <authorList>
            <consortium name="The Broad Institute Genomics Platform"/>
            <consortium name="The Broad Institute Genome Sequencing Center for Infectious Disease"/>
            <person name="Wu L."/>
            <person name="Ma J."/>
        </authorList>
    </citation>
    <scope>NUCLEOTIDE SEQUENCE [LARGE SCALE GENOMIC DNA]</scope>
    <source>
        <strain evidence="4">CGMCC 4.1641</strain>
    </source>
</reference>
<accession>A0ABW0A6G9</accession>
<comment type="caution">
    <text evidence="3">The sequence shown here is derived from an EMBL/GenBank/DDBJ whole genome shotgun (WGS) entry which is preliminary data.</text>
</comment>
<protein>
    <submittedName>
        <fullName evidence="3">DNA-binding domain-containing protein</fullName>
    </submittedName>
</protein>
<dbReference type="GO" id="GO:0003677">
    <property type="term" value="F:DNA binding"/>
    <property type="evidence" value="ECO:0007669"/>
    <property type="project" value="UniProtKB-KW"/>
</dbReference>
<feature type="region of interest" description="Disordered" evidence="1">
    <location>
        <begin position="268"/>
        <end position="294"/>
    </location>
</feature>